<dbReference type="EMBL" id="GBXM01000846">
    <property type="protein sequence ID" value="JAI07732.1"/>
    <property type="molecule type" value="Transcribed_RNA"/>
</dbReference>
<name>A0A0E9XZA4_ANGAN</name>
<dbReference type="AlphaFoldDB" id="A0A0E9XZA4"/>
<reference evidence="1" key="2">
    <citation type="journal article" date="2015" name="Fish Shellfish Immunol.">
        <title>Early steps in the European eel (Anguilla anguilla)-Vibrio vulnificus interaction in the gills: Role of the RtxA13 toxin.</title>
        <authorList>
            <person name="Callol A."/>
            <person name="Pajuelo D."/>
            <person name="Ebbesson L."/>
            <person name="Teles M."/>
            <person name="MacKenzie S."/>
            <person name="Amaro C."/>
        </authorList>
    </citation>
    <scope>NUCLEOTIDE SEQUENCE</scope>
</reference>
<evidence type="ECO:0000313" key="1">
    <source>
        <dbReference type="EMBL" id="JAI07732.1"/>
    </source>
</evidence>
<dbReference type="EMBL" id="GBXM01000850">
    <property type="protein sequence ID" value="JAI07728.1"/>
    <property type="molecule type" value="Transcribed_RNA"/>
</dbReference>
<accession>A0A0E9XZA4</accession>
<sequence>MPRGGMGTISSLYRSLCDRRDRSKV</sequence>
<protein>
    <submittedName>
        <fullName evidence="1">Uncharacterized protein</fullName>
    </submittedName>
</protein>
<proteinExistence type="predicted"/>
<organism evidence="1">
    <name type="scientific">Anguilla anguilla</name>
    <name type="common">European freshwater eel</name>
    <name type="synonym">Muraena anguilla</name>
    <dbReference type="NCBI Taxonomy" id="7936"/>
    <lineage>
        <taxon>Eukaryota</taxon>
        <taxon>Metazoa</taxon>
        <taxon>Chordata</taxon>
        <taxon>Craniata</taxon>
        <taxon>Vertebrata</taxon>
        <taxon>Euteleostomi</taxon>
        <taxon>Actinopterygii</taxon>
        <taxon>Neopterygii</taxon>
        <taxon>Teleostei</taxon>
        <taxon>Anguilliformes</taxon>
        <taxon>Anguillidae</taxon>
        <taxon>Anguilla</taxon>
    </lineage>
</organism>
<reference evidence="1" key="1">
    <citation type="submission" date="2014-11" db="EMBL/GenBank/DDBJ databases">
        <authorList>
            <person name="Amaro Gonzalez C."/>
        </authorList>
    </citation>
    <scope>NUCLEOTIDE SEQUENCE</scope>
</reference>